<dbReference type="SMART" id="SM01419">
    <property type="entry name" value="Thiol-ester_cl"/>
    <property type="match status" value="1"/>
</dbReference>
<evidence type="ECO:0000313" key="14">
    <source>
        <dbReference type="EnsemblMetazoa" id="AQUA004596-PA"/>
    </source>
</evidence>
<dbReference type="InterPro" id="IPR040839">
    <property type="entry name" value="MG4"/>
</dbReference>
<dbReference type="InterPro" id="IPR047565">
    <property type="entry name" value="Alpha-macroglob_thiol-ester_cl"/>
</dbReference>
<keyword evidence="3" id="KW-0732">Signal</keyword>
<dbReference type="GO" id="GO:0002376">
    <property type="term" value="P:immune system process"/>
    <property type="evidence" value="ECO:0007669"/>
    <property type="project" value="UniProtKB-KW"/>
</dbReference>
<dbReference type="InterPro" id="IPR036595">
    <property type="entry name" value="A-macroglobulin_rcpt-bd_sf"/>
</dbReference>
<dbReference type="PANTHER" id="PTHR11412:SF136">
    <property type="entry name" value="CD109 ANTIGEN"/>
    <property type="match status" value="1"/>
</dbReference>
<dbReference type="Gene3D" id="2.60.120.1540">
    <property type="match status" value="1"/>
</dbReference>
<organism evidence="14 15">
    <name type="scientific">Anopheles quadriannulatus</name>
    <name type="common">Mosquito</name>
    <dbReference type="NCBI Taxonomy" id="34691"/>
    <lineage>
        <taxon>Eukaryota</taxon>
        <taxon>Metazoa</taxon>
        <taxon>Ecdysozoa</taxon>
        <taxon>Arthropoda</taxon>
        <taxon>Hexapoda</taxon>
        <taxon>Insecta</taxon>
        <taxon>Pterygota</taxon>
        <taxon>Neoptera</taxon>
        <taxon>Endopterygota</taxon>
        <taxon>Diptera</taxon>
        <taxon>Nematocera</taxon>
        <taxon>Culicoidea</taxon>
        <taxon>Culicidae</taxon>
        <taxon>Anophelinae</taxon>
        <taxon>Anopheles</taxon>
    </lineage>
</organism>
<dbReference type="Pfam" id="PF07703">
    <property type="entry name" value="A2M_BRD"/>
    <property type="match status" value="1"/>
</dbReference>
<dbReference type="SUPFAM" id="SSF49410">
    <property type="entry name" value="Alpha-macroglobulin receptor domain"/>
    <property type="match status" value="1"/>
</dbReference>
<dbReference type="InterPro" id="IPR049135">
    <property type="entry name" value="TEP1_CUB2"/>
</dbReference>
<keyword evidence="7" id="KW-0325">Glycoprotein</keyword>
<dbReference type="InterPro" id="IPR041555">
    <property type="entry name" value="MG3"/>
</dbReference>
<dbReference type="STRING" id="34691.A0A182X469"/>
<dbReference type="Gene3D" id="2.60.40.2950">
    <property type="match status" value="1"/>
</dbReference>
<dbReference type="EnsemblMetazoa" id="AQUA004596-RA">
    <property type="protein sequence ID" value="AQUA004596-PA"/>
    <property type="gene ID" value="AQUA004596"/>
</dbReference>
<evidence type="ECO:0000259" key="13">
    <source>
        <dbReference type="SMART" id="SM01361"/>
    </source>
</evidence>
<evidence type="ECO:0000259" key="11">
    <source>
        <dbReference type="SMART" id="SM01359"/>
    </source>
</evidence>
<dbReference type="InterPro" id="IPR002890">
    <property type="entry name" value="MG2"/>
</dbReference>
<dbReference type="VEuPathDB" id="VectorBase:AQUA004596"/>
<dbReference type="Gene3D" id="1.50.10.20">
    <property type="match status" value="1"/>
</dbReference>
<comment type="function">
    <text evidence="8">Binds covalently through a thioester bond to the pathogen surface resulting in pathogen clearance.</text>
</comment>
<evidence type="ECO:0000256" key="9">
    <source>
        <dbReference type="ARBA" id="ARBA00063781"/>
    </source>
</evidence>
<comment type="subcellular location">
    <subcellularLocation>
        <location evidence="1">Secreted</location>
    </subcellularLocation>
</comment>
<dbReference type="Pfam" id="PF07678">
    <property type="entry name" value="TED_complement"/>
    <property type="match status" value="1"/>
</dbReference>
<evidence type="ECO:0000256" key="6">
    <source>
        <dbReference type="ARBA" id="ARBA00023157"/>
    </source>
</evidence>
<evidence type="ECO:0000256" key="7">
    <source>
        <dbReference type="ARBA" id="ARBA00023180"/>
    </source>
</evidence>
<dbReference type="Pfam" id="PF17789">
    <property type="entry name" value="MG4"/>
    <property type="match status" value="1"/>
</dbReference>
<dbReference type="Pfam" id="PF07677">
    <property type="entry name" value="A2M_recep"/>
    <property type="match status" value="1"/>
</dbReference>
<evidence type="ECO:0000256" key="2">
    <source>
        <dbReference type="ARBA" id="ARBA00022525"/>
    </source>
</evidence>
<feature type="domain" description="Alpha-macroglobulin receptor-binding" evidence="13">
    <location>
        <begin position="1257"/>
        <end position="1346"/>
    </location>
</feature>
<dbReference type="SUPFAM" id="SSF48239">
    <property type="entry name" value="Terpenoid cyclases/Protein prenyltransferases"/>
    <property type="match status" value="1"/>
</dbReference>
<dbReference type="Pfam" id="PF17791">
    <property type="entry name" value="MG3"/>
    <property type="match status" value="1"/>
</dbReference>
<keyword evidence="15" id="KW-1185">Reference proteome</keyword>
<dbReference type="Pfam" id="PF01835">
    <property type="entry name" value="MG2"/>
    <property type="match status" value="1"/>
</dbReference>
<dbReference type="InterPro" id="IPR050473">
    <property type="entry name" value="A2M/Complement_sys"/>
</dbReference>
<keyword evidence="2" id="KW-0964">Secreted</keyword>
<feature type="domain" description="Alpha-2-macroglobulin" evidence="12">
    <location>
        <begin position="663"/>
        <end position="754"/>
    </location>
</feature>
<dbReference type="GO" id="GO:0005615">
    <property type="term" value="C:extracellular space"/>
    <property type="evidence" value="ECO:0007669"/>
    <property type="project" value="InterPro"/>
</dbReference>
<dbReference type="SMART" id="SM01360">
    <property type="entry name" value="A2M"/>
    <property type="match status" value="1"/>
</dbReference>
<dbReference type="Pfam" id="PF21412">
    <property type="entry name" value="TEP1_CUB2"/>
    <property type="match status" value="1"/>
</dbReference>
<evidence type="ECO:0000256" key="10">
    <source>
        <dbReference type="ARBA" id="ARBA00078071"/>
    </source>
</evidence>
<evidence type="ECO:0000256" key="1">
    <source>
        <dbReference type="ARBA" id="ARBA00004613"/>
    </source>
</evidence>
<dbReference type="InterPro" id="IPR008930">
    <property type="entry name" value="Terpenoid_cyclase/PrenylTrfase"/>
</dbReference>
<evidence type="ECO:0000256" key="5">
    <source>
        <dbReference type="ARBA" id="ARBA00022966"/>
    </source>
</evidence>
<protein>
    <recommendedName>
        <fullName evidence="10">TEP1-F</fullName>
    </recommendedName>
</protein>
<dbReference type="Gene3D" id="2.60.40.10">
    <property type="entry name" value="Immunoglobulins"/>
    <property type="match status" value="2"/>
</dbReference>
<evidence type="ECO:0000313" key="15">
    <source>
        <dbReference type="Proteomes" id="UP000076407"/>
    </source>
</evidence>
<evidence type="ECO:0000256" key="8">
    <source>
        <dbReference type="ARBA" id="ARBA00057615"/>
    </source>
</evidence>
<keyword evidence="5" id="KW-0882">Thioester bond</keyword>
<reference evidence="14" key="1">
    <citation type="submission" date="2020-05" db="UniProtKB">
        <authorList>
            <consortium name="EnsemblMetazoa"/>
        </authorList>
    </citation>
    <scope>IDENTIFICATION</scope>
    <source>
        <strain evidence="14">SANGQUA</strain>
    </source>
</reference>
<dbReference type="PANTHER" id="PTHR11412">
    <property type="entry name" value="MACROGLOBULIN / COMPLEMENT"/>
    <property type="match status" value="1"/>
</dbReference>
<comment type="subunit">
    <text evidence="9">Heterodimer of a TEP1-N chain and an TEP1-C chain non-covalently linked. Forms a complex composed of TEP1-N and TEP1-C heterodimer, LRIM1 and APL1C; the interaction stabilizes TEP1-N and TEP1-C heterodimer, prevents its binding to tissues while circulating in the hemolymph and protects the thioester bond from hydrolysis. Mature TEP1 and to a lesser extent full-length TEP1 interact with SPCLIP1; the interaction is induced by microbial infection.</text>
</comment>
<dbReference type="SMART" id="SM01359">
    <property type="entry name" value="A2M_N_2"/>
    <property type="match status" value="1"/>
</dbReference>
<evidence type="ECO:0000259" key="12">
    <source>
        <dbReference type="SMART" id="SM01360"/>
    </source>
</evidence>
<dbReference type="Gene3D" id="2.20.130.20">
    <property type="match status" value="1"/>
</dbReference>
<dbReference type="Proteomes" id="UP000076407">
    <property type="component" value="Unassembled WGS sequence"/>
</dbReference>
<dbReference type="Pfam" id="PF00207">
    <property type="entry name" value="A2M"/>
    <property type="match status" value="1"/>
</dbReference>
<feature type="domain" description="Alpha-2-macroglobulin bait region" evidence="11">
    <location>
        <begin position="456"/>
        <end position="588"/>
    </location>
</feature>
<keyword evidence="6" id="KW-1015">Disulfide bond</keyword>
<dbReference type="InterPro" id="IPR001599">
    <property type="entry name" value="Macroglobln_a2"/>
</dbReference>
<dbReference type="SMART" id="SM01361">
    <property type="entry name" value="A2M_recep"/>
    <property type="match status" value="1"/>
</dbReference>
<accession>A0A182X469</accession>
<evidence type="ECO:0000256" key="3">
    <source>
        <dbReference type="ARBA" id="ARBA00022729"/>
    </source>
</evidence>
<name>A0A182X469_ANOQN</name>
<dbReference type="GO" id="GO:0004866">
    <property type="term" value="F:endopeptidase inhibitor activity"/>
    <property type="evidence" value="ECO:0007669"/>
    <property type="project" value="InterPro"/>
</dbReference>
<dbReference type="Gene3D" id="2.60.40.1930">
    <property type="match status" value="2"/>
</dbReference>
<keyword evidence="4" id="KW-0391">Immunity</keyword>
<dbReference type="InterPro" id="IPR013783">
    <property type="entry name" value="Ig-like_fold"/>
</dbReference>
<evidence type="ECO:0000256" key="4">
    <source>
        <dbReference type="ARBA" id="ARBA00022859"/>
    </source>
</evidence>
<dbReference type="InterPro" id="IPR011626">
    <property type="entry name" value="Alpha-macroglobulin_TED"/>
</dbReference>
<dbReference type="FunFam" id="2.60.40.1930:FF:000001">
    <property type="entry name" value="CD109 isoform 3"/>
    <property type="match status" value="1"/>
</dbReference>
<sequence>MSNTAAVVASSGGSVRRVSPFANAFASLFSRDERNEIELHDGNGTDGRMSAYCPKFLRSNQEYALVISNFNSGSSKVNLMLHMEGFSKNQTSVFAIRKPVDVRRFMSRIVSFDIPNIAPPVDIKLTMVGQRGFSFHEEEHLVHRSKSISGLIQIDKPVFRPGDLVKFRAIVLDTELKPPARINSVNVTIQDPHQNKIRGWPAAKLYAGVFENDLQLAPAPLLGVWNITVQVGEEQLVFKTFEVKEYVLTSYEVQVMPSVIPLVEHQTLNLTIVANYHFGKPVQGMAKVELYLVDDTLDQKKELTMYGMGQVELRFNELLELYEDQQDVRVKLTFTEQHTNRTVVKEQAITVYKHPYRAQLTKESPQFRPGTPFKCTLRLSYHDGRPAGHVPFFVNVEGEDVDHQQTYTTGRDGTIKLLMRPTELTETIDITVSEDNSEFTYTERIEKVHADTNVFLKLELKSPIKLGKLIRLMVTCNERMTFFIYYVISKGNIVDAGFVRPNRQTKFMFQLTASEKMIPKAHIFVATVSQDVVVWDSLEIDLKQFSNHLDITIDEKELKPGQEIELLLKGRPSAYVGLAAYDKGLLAYSKQHDLFWEDVMQVFDTFHATDQNEFDVFNSMGLFARLSGGNRIGASPTTTERFGSAASRPISRLVAYRTNFLESWLWQNVSIGRTGSRTVHEVLPDTTTSWYLTGFSIDPVYGLGIIKKPIEFITVKPFYIVDSLPYSIKRGEAAVLQFTLFNNLGAEYIADVTLYNVANQTEFIERPDKDLSYTKSVSVPPKVGVPISFGVKARKLGEMVVRIKASIMTGKETDAMEKVIRVMPENIMFEKTETRFFSMEEYGKQELTISLDIPKNISTVQIECRISSNLLSPVIHNLDSLLDVPSASGAPSMINFIPPLVVLDYLKAVSSTTTHLIEKATGLLRNGYQLELKYRQRDGSFGNWRDSKGSVFVTALVGASLEAASKHITEVDLTLVDRLFEWLAAKQHNSGRFDEEQPITYHSLQGGSRNGIALTSFVLIAFLQNTKASAQHRSIIEKGIQYVANQLGSIADVYDLSLATYALMLADHRMKSSALNKLIELGIATNETRYWPRHTASIETTAYALLSLVHAKRYADGLMVMHWLVNQQSATGSFPRTQDTFVGIRALAALSEAIAPQKNDYTAIVLHGKARKVYKVAASEADQEYRDELPGDSKLVRFSANGRGFGMFTVAFQYGIDVRNIEHGFSLRLVDQFSNEAYTLQLQVCTSFSPQLMHTRSNLALVEVNFPSGYVVSRKSLVDKTRRNPFKDVEVRYGQTSLVIYYETLGPEENCFSVTANRLFRVAFHRQAYVMVHDTYDEKFRAIKFYQVPHDGADIQSYLD</sequence>
<dbReference type="InterPro" id="IPR011625">
    <property type="entry name" value="A2M_N_BRD"/>
</dbReference>
<dbReference type="InterPro" id="IPR009048">
    <property type="entry name" value="A-macroglobulin_rcpt-bd"/>
</dbReference>
<dbReference type="Gene3D" id="6.20.50.160">
    <property type="match status" value="1"/>
</dbReference>
<proteinExistence type="predicted"/>
<dbReference type="Gene3D" id="2.60.40.1940">
    <property type="match status" value="1"/>
</dbReference>
<dbReference type="Gene3D" id="2.60.40.690">
    <property type="entry name" value="Alpha-macroglobulin, receptor-binding domain"/>
    <property type="match status" value="1"/>
</dbReference>